<sequence>MDIICGREKTGAGKRRKNEGDGGSEAVMEDLRGVLARPSSKDQSPPPGQFSSPHTSTPRTGIIPPSSKSNLKWSAIHRPVMGHLKLLGFEREIYTTAHSHVSDETVCTLGGNRCVGSDKVRSAPITLVNAQCNTAGQLGSTGHRGTF</sequence>
<organism evidence="2 3">
    <name type="scientific">Pleuronectes platessa</name>
    <name type="common">European plaice</name>
    <dbReference type="NCBI Taxonomy" id="8262"/>
    <lineage>
        <taxon>Eukaryota</taxon>
        <taxon>Metazoa</taxon>
        <taxon>Chordata</taxon>
        <taxon>Craniata</taxon>
        <taxon>Vertebrata</taxon>
        <taxon>Euteleostomi</taxon>
        <taxon>Actinopterygii</taxon>
        <taxon>Neopterygii</taxon>
        <taxon>Teleostei</taxon>
        <taxon>Neoteleostei</taxon>
        <taxon>Acanthomorphata</taxon>
        <taxon>Carangaria</taxon>
        <taxon>Pleuronectiformes</taxon>
        <taxon>Pleuronectoidei</taxon>
        <taxon>Pleuronectidae</taxon>
        <taxon>Pleuronectes</taxon>
    </lineage>
</organism>
<dbReference type="AlphaFoldDB" id="A0A9N7VBW9"/>
<comment type="caution">
    <text evidence="2">The sequence shown here is derived from an EMBL/GenBank/DDBJ whole genome shotgun (WGS) entry which is preliminary data.</text>
</comment>
<dbReference type="Proteomes" id="UP001153269">
    <property type="component" value="Unassembled WGS sequence"/>
</dbReference>
<dbReference type="EMBL" id="CADEAL010003921">
    <property type="protein sequence ID" value="CAB1446627.1"/>
    <property type="molecule type" value="Genomic_DNA"/>
</dbReference>
<protein>
    <submittedName>
        <fullName evidence="2">Uncharacterized protein</fullName>
    </submittedName>
</protein>
<evidence type="ECO:0000256" key="1">
    <source>
        <dbReference type="SAM" id="MobiDB-lite"/>
    </source>
</evidence>
<evidence type="ECO:0000313" key="3">
    <source>
        <dbReference type="Proteomes" id="UP001153269"/>
    </source>
</evidence>
<feature type="region of interest" description="Disordered" evidence="1">
    <location>
        <begin position="1"/>
        <end position="70"/>
    </location>
</feature>
<feature type="compositionally biased region" description="Polar residues" evidence="1">
    <location>
        <begin position="49"/>
        <end position="59"/>
    </location>
</feature>
<gene>
    <name evidence="2" type="ORF">PLEPLA_LOCUS34352</name>
</gene>
<accession>A0A9N7VBW9</accession>
<keyword evidence="3" id="KW-1185">Reference proteome</keyword>
<proteinExistence type="predicted"/>
<feature type="compositionally biased region" description="Basic and acidic residues" evidence="1">
    <location>
        <begin position="1"/>
        <end position="11"/>
    </location>
</feature>
<name>A0A9N7VBW9_PLEPL</name>
<reference evidence="2" key="1">
    <citation type="submission" date="2020-03" db="EMBL/GenBank/DDBJ databases">
        <authorList>
            <person name="Weist P."/>
        </authorList>
    </citation>
    <scope>NUCLEOTIDE SEQUENCE</scope>
</reference>
<evidence type="ECO:0000313" key="2">
    <source>
        <dbReference type="EMBL" id="CAB1446627.1"/>
    </source>
</evidence>